<keyword evidence="1" id="KW-1185">Reference proteome</keyword>
<sequence length="220" mass="26275">MESPSRGLDQPGWDELCFANIFLNEIRQEDAETRLKDLYRGLHPEDKKLVNFDTFMQGKIMHPSEQLKLQLPEECLRNLELLSWDEADSYIVCLVFVLVRYFDQLIKENASRFQKDIKQDILNFFVVHWSNFYKAIRKRTDVEKQIALKLWYDAFFTVSFDIPCSIIWMIEHEEDNGMNHYPEQALHCYCKLGLIKNLVVYEFIVWHGEWNSVVTEVNLR</sequence>
<dbReference type="Proteomes" id="UP000887540">
    <property type="component" value="Unplaced"/>
</dbReference>
<accession>A0A914E690</accession>
<evidence type="ECO:0000313" key="2">
    <source>
        <dbReference type="WBParaSite" id="ACRNAN_scaffold5634.g11891.t1"/>
    </source>
</evidence>
<organism evidence="1 2">
    <name type="scientific">Acrobeloides nanus</name>
    <dbReference type="NCBI Taxonomy" id="290746"/>
    <lineage>
        <taxon>Eukaryota</taxon>
        <taxon>Metazoa</taxon>
        <taxon>Ecdysozoa</taxon>
        <taxon>Nematoda</taxon>
        <taxon>Chromadorea</taxon>
        <taxon>Rhabditida</taxon>
        <taxon>Tylenchina</taxon>
        <taxon>Cephalobomorpha</taxon>
        <taxon>Cephaloboidea</taxon>
        <taxon>Cephalobidae</taxon>
        <taxon>Acrobeloides</taxon>
    </lineage>
</organism>
<dbReference type="WBParaSite" id="ACRNAN_scaffold5634.g11891.t1">
    <property type="protein sequence ID" value="ACRNAN_scaffold5634.g11891.t1"/>
    <property type="gene ID" value="ACRNAN_scaffold5634.g11891"/>
</dbReference>
<dbReference type="AlphaFoldDB" id="A0A914E690"/>
<evidence type="ECO:0000313" key="1">
    <source>
        <dbReference type="Proteomes" id="UP000887540"/>
    </source>
</evidence>
<name>A0A914E690_9BILA</name>
<reference evidence="2" key="1">
    <citation type="submission" date="2022-11" db="UniProtKB">
        <authorList>
            <consortium name="WormBaseParasite"/>
        </authorList>
    </citation>
    <scope>IDENTIFICATION</scope>
</reference>
<proteinExistence type="predicted"/>
<protein>
    <submittedName>
        <fullName evidence="2">Uncharacterized protein</fullName>
    </submittedName>
</protein>